<gene>
    <name evidence="3" type="ORF">JX360_17150</name>
</gene>
<comment type="caution">
    <text evidence="3">The sequence shown here is derived from an EMBL/GenBank/DDBJ whole genome shotgun (WGS) entry which is preliminary data.</text>
</comment>
<evidence type="ECO:0000313" key="3">
    <source>
        <dbReference type="EMBL" id="MCJ2544606.1"/>
    </source>
</evidence>
<sequence>MDYSEEARKRIIEYLRIKPINHGQVHVLQIAIPEILTKSLDPVKVEMATASLKRFGSNLHPVLLRRTALYGEDREYEVVFGEEWCEAASRLGWERIWAWIFDIPDDQIDDIRRFMEEVCARSSTTSGSAIDSANTQDYYSAILNKVLSEVRSEISNLRREIEEKFDQLFSRLPAPPQLKNINNATEVDLSSLDNPVVKKKARQIYQFIREQNGIATLEQLKAIKGIGDKTIAYLKGIFSCS</sequence>
<dbReference type="InterPro" id="IPR036086">
    <property type="entry name" value="ParB/Sulfiredoxin_sf"/>
</dbReference>
<keyword evidence="1" id="KW-0175">Coiled coil</keyword>
<protein>
    <submittedName>
        <fullName evidence="3">Helix-hairpin-helix domain-containing protein</fullName>
    </submittedName>
</protein>
<name>A0ABT0CFR1_THEVL</name>
<evidence type="ECO:0000259" key="2">
    <source>
        <dbReference type="Pfam" id="PF02195"/>
    </source>
</evidence>
<dbReference type="Proteomes" id="UP000830835">
    <property type="component" value="Unassembled WGS sequence"/>
</dbReference>
<organism evidence="3 4">
    <name type="scientific">Thermostichus vulcanus str. 'Rupite'</name>
    <dbReference type="NCBI Taxonomy" id="2813851"/>
    <lineage>
        <taxon>Bacteria</taxon>
        <taxon>Bacillati</taxon>
        <taxon>Cyanobacteriota</taxon>
        <taxon>Cyanophyceae</taxon>
        <taxon>Thermostichales</taxon>
        <taxon>Thermostichaceae</taxon>
        <taxon>Thermostichus</taxon>
    </lineage>
</organism>
<accession>A0ABT0CFR1</accession>
<dbReference type="Pfam" id="PF02195">
    <property type="entry name" value="ParB_N"/>
    <property type="match status" value="1"/>
</dbReference>
<reference evidence="3" key="1">
    <citation type="submission" date="2021-02" db="EMBL/GenBank/DDBJ databases">
        <title>The CRISPR/cas machinery reduction and long-range gene transfer in the hot spring cyanobacterium Synechococcus.</title>
        <authorList>
            <person name="Dvorak P."/>
            <person name="Jahodarova E."/>
            <person name="Hasler P."/>
            <person name="Poulickova A."/>
        </authorList>
    </citation>
    <scope>NUCLEOTIDE SEQUENCE</scope>
    <source>
        <strain evidence="3">Rupite</strain>
    </source>
</reference>
<dbReference type="EMBL" id="JAFIRA010000089">
    <property type="protein sequence ID" value="MCJ2544606.1"/>
    <property type="molecule type" value="Genomic_DNA"/>
</dbReference>
<evidence type="ECO:0000313" key="4">
    <source>
        <dbReference type="Proteomes" id="UP000830835"/>
    </source>
</evidence>
<dbReference type="SUPFAM" id="SSF110849">
    <property type="entry name" value="ParB/Sulfiredoxin"/>
    <property type="match status" value="1"/>
</dbReference>
<dbReference type="InterPro" id="IPR010994">
    <property type="entry name" value="RuvA_2-like"/>
</dbReference>
<dbReference type="InterPro" id="IPR003115">
    <property type="entry name" value="ParB_N"/>
</dbReference>
<proteinExistence type="predicted"/>
<dbReference type="SUPFAM" id="SSF47781">
    <property type="entry name" value="RuvA domain 2-like"/>
    <property type="match status" value="1"/>
</dbReference>
<dbReference type="Gene3D" id="3.90.1530.10">
    <property type="entry name" value="Conserved hypothetical protein from pyrococcus furiosus pfu- 392566-001, ParB domain"/>
    <property type="match status" value="1"/>
</dbReference>
<feature type="domain" description="ParB-like N-terminal" evidence="2">
    <location>
        <begin position="38"/>
        <end position="107"/>
    </location>
</feature>
<dbReference type="RefSeq" id="WP_244353379.1">
    <property type="nucleotide sequence ID" value="NZ_JAFIRA010000089.1"/>
</dbReference>
<keyword evidence="4" id="KW-1185">Reference proteome</keyword>
<evidence type="ECO:0000256" key="1">
    <source>
        <dbReference type="SAM" id="Coils"/>
    </source>
</evidence>
<dbReference type="Gene3D" id="1.10.150.280">
    <property type="entry name" value="AF1531-like domain"/>
    <property type="match status" value="1"/>
</dbReference>
<dbReference type="Pfam" id="PF12836">
    <property type="entry name" value="HHH_3"/>
    <property type="match status" value="1"/>
</dbReference>
<feature type="coiled-coil region" evidence="1">
    <location>
        <begin position="140"/>
        <end position="167"/>
    </location>
</feature>